<dbReference type="eggNOG" id="COG1246">
    <property type="taxonomic scope" value="Bacteria"/>
</dbReference>
<dbReference type="InterPro" id="IPR016181">
    <property type="entry name" value="Acyl_CoA_acyltransferase"/>
</dbReference>
<sequence>MSLSYELCYVAYVSGSGAWDNRLVNDSIILRPLRRADYPAIAEILRRMWYAEPGLSPSCARRLAMIDLHYSMLGSTSALLAQCDGKPVGIIATHVDVPGARSRRRLFNWHRESILRLAASLLPSAEGRDGLRKMLSLTHLDAKLLHGVQSKFDAEVVLFLVDESLRGCGIGRVLFDRAMEEFRKAGVRRYFLFTDTRCDIGFYDHCGLSRLRGRRAALYGDAPETFYLYEGQA</sequence>
<dbReference type="SUPFAM" id="SSF55729">
    <property type="entry name" value="Acyl-CoA N-acyltransferases (Nat)"/>
    <property type="match status" value="1"/>
</dbReference>
<dbReference type="EMBL" id="JGYS01000019">
    <property type="protein sequence ID" value="KFI51906.1"/>
    <property type="molecule type" value="Genomic_DNA"/>
</dbReference>
<dbReference type="CDD" id="cd04301">
    <property type="entry name" value="NAT_SF"/>
    <property type="match status" value="1"/>
</dbReference>
<name>A0A086ZZF6_9BIFI</name>
<comment type="caution">
    <text evidence="2">The sequence shown here is derived from an EMBL/GenBank/DDBJ whole genome shotgun (WGS) entry which is preliminary data.</text>
</comment>
<evidence type="ECO:0000259" key="1">
    <source>
        <dbReference type="PROSITE" id="PS51186"/>
    </source>
</evidence>
<dbReference type="Pfam" id="PF00583">
    <property type="entry name" value="Acetyltransf_1"/>
    <property type="match status" value="1"/>
</dbReference>
<proteinExistence type="predicted"/>
<keyword evidence="2" id="KW-0808">Transferase</keyword>
<organism evidence="2 3">
    <name type="scientific">Bifidobacterium callitrichos DSM 23973</name>
    <dbReference type="NCBI Taxonomy" id="1437609"/>
    <lineage>
        <taxon>Bacteria</taxon>
        <taxon>Bacillati</taxon>
        <taxon>Actinomycetota</taxon>
        <taxon>Actinomycetes</taxon>
        <taxon>Bifidobacteriales</taxon>
        <taxon>Bifidobacteriaceae</taxon>
        <taxon>Bifidobacterium</taxon>
    </lineage>
</organism>
<dbReference type="STRING" id="1437609.BCAL_1832"/>
<dbReference type="Proteomes" id="UP000029072">
    <property type="component" value="Unassembled WGS sequence"/>
</dbReference>
<dbReference type="PROSITE" id="PS51186">
    <property type="entry name" value="GNAT"/>
    <property type="match status" value="1"/>
</dbReference>
<dbReference type="GO" id="GO:0016747">
    <property type="term" value="F:acyltransferase activity, transferring groups other than amino-acyl groups"/>
    <property type="evidence" value="ECO:0007669"/>
    <property type="project" value="InterPro"/>
</dbReference>
<gene>
    <name evidence="2" type="ORF">BCAL_1832</name>
</gene>
<feature type="domain" description="N-acetyltransferase" evidence="1">
    <location>
        <begin position="28"/>
        <end position="229"/>
    </location>
</feature>
<accession>A0A086ZZF6</accession>
<dbReference type="Gene3D" id="3.40.630.30">
    <property type="match status" value="1"/>
</dbReference>
<protein>
    <submittedName>
        <fullName evidence="2">Acetyl transferase</fullName>
    </submittedName>
</protein>
<evidence type="ECO:0000313" key="2">
    <source>
        <dbReference type="EMBL" id="KFI51906.1"/>
    </source>
</evidence>
<dbReference type="InterPro" id="IPR000182">
    <property type="entry name" value="GNAT_dom"/>
</dbReference>
<dbReference type="OrthoDB" id="6711752at2"/>
<evidence type="ECO:0000313" key="3">
    <source>
        <dbReference type="Proteomes" id="UP000029072"/>
    </source>
</evidence>
<dbReference type="AlphaFoldDB" id="A0A086ZZF6"/>
<reference evidence="2 3" key="1">
    <citation type="submission" date="2014-03" db="EMBL/GenBank/DDBJ databases">
        <title>Genomics of Bifidobacteria.</title>
        <authorList>
            <person name="Ventura M."/>
            <person name="Milani C."/>
            <person name="Lugli G.A."/>
        </authorList>
    </citation>
    <scope>NUCLEOTIDE SEQUENCE [LARGE SCALE GENOMIC DNA]</scope>
    <source>
        <strain evidence="2 3">DSM 23973</strain>
    </source>
</reference>